<keyword evidence="6" id="KW-1185">Reference proteome</keyword>
<gene>
    <name evidence="5" type="ORF">LX69_03040</name>
</gene>
<protein>
    <submittedName>
        <fullName evidence="5">Helix-turn-helix protein</fullName>
    </submittedName>
</protein>
<dbReference type="PANTHER" id="PTHR43280">
    <property type="entry name" value="ARAC-FAMILY TRANSCRIPTIONAL REGULATOR"/>
    <property type="match status" value="1"/>
</dbReference>
<dbReference type="Pfam" id="PF12833">
    <property type="entry name" value="HTH_18"/>
    <property type="match status" value="1"/>
</dbReference>
<evidence type="ECO:0000313" key="6">
    <source>
        <dbReference type="Proteomes" id="UP000249239"/>
    </source>
</evidence>
<dbReference type="OrthoDB" id="952277at2"/>
<dbReference type="Proteomes" id="UP000249239">
    <property type="component" value="Unassembled WGS sequence"/>
</dbReference>
<proteinExistence type="predicted"/>
<name>A0A2W7N050_9BACT</name>
<keyword evidence="1" id="KW-0805">Transcription regulation</keyword>
<organism evidence="5 6">
    <name type="scientific">Breznakibacter xylanolyticus</name>
    <dbReference type="NCBI Taxonomy" id="990"/>
    <lineage>
        <taxon>Bacteria</taxon>
        <taxon>Pseudomonadati</taxon>
        <taxon>Bacteroidota</taxon>
        <taxon>Bacteroidia</taxon>
        <taxon>Marinilabiliales</taxon>
        <taxon>Marinilabiliaceae</taxon>
        <taxon>Breznakibacter</taxon>
    </lineage>
</organism>
<dbReference type="PANTHER" id="PTHR43280:SF28">
    <property type="entry name" value="HTH-TYPE TRANSCRIPTIONAL ACTIVATOR RHAS"/>
    <property type="match status" value="1"/>
</dbReference>
<dbReference type="RefSeq" id="WP_111446851.1">
    <property type="nucleotide sequence ID" value="NZ_QKZK01000036.1"/>
</dbReference>
<dbReference type="GO" id="GO:0003700">
    <property type="term" value="F:DNA-binding transcription factor activity"/>
    <property type="evidence" value="ECO:0007669"/>
    <property type="project" value="InterPro"/>
</dbReference>
<evidence type="ECO:0000256" key="2">
    <source>
        <dbReference type="ARBA" id="ARBA00023125"/>
    </source>
</evidence>
<dbReference type="InterPro" id="IPR018062">
    <property type="entry name" value="HTH_AraC-typ_CS"/>
</dbReference>
<feature type="domain" description="HTH araC/xylS-type" evidence="4">
    <location>
        <begin position="106"/>
        <end position="175"/>
    </location>
</feature>
<dbReference type="Gene3D" id="1.10.10.60">
    <property type="entry name" value="Homeodomain-like"/>
    <property type="match status" value="1"/>
</dbReference>
<dbReference type="GO" id="GO:0043565">
    <property type="term" value="F:sequence-specific DNA binding"/>
    <property type="evidence" value="ECO:0007669"/>
    <property type="project" value="InterPro"/>
</dbReference>
<dbReference type="EMBL" id="QKZK01000036">
    <property type="protein sequence ID" value="PZX11807.1"/>
    <property type="molecule type" value="Genomic_DNA"/>
</dbReference>
<evidence type="ECO:0000259" key="4">
    <source>
        <dbReference type="PROSITE" id="PS01124"/>
    </source>
</evidence>
<keyword evidence="3" id="KW-0804">Transcription</keyword>
<dbReference type="SUPFAM" id="SSF46689">
    <property type="entry name" value="Homeodomain-like"/>
    <property type="match status" value="1"/>
</dbReference>
<dbReference type="AlphaFoldDB" id="A0A2W7N050"/>
<dbReference type="InterPro" id="IPR009057">
    <property type="entry name" value="Homeodomain-like_sf"/>
</dbReference>
<evidence type="ECO:0000313" key="5">
    <source>
        <dbReference type="EMBL" id="PZX11807.1"/>
    </source>
</evidence>
<evidence type="ECO:0000256" key="3">
    <source>
        <dbReference type="ARBA" id="ARBA00023163"/>
    </source>
</evidence>
<accession>A0A2W7N050</accession>
<reference evidence="5 6" key="1">
    <citation type="submission" date="2018-06" db="EMBL/GenBank/DDBJ databases">
        <title>Genomic Encyclopedia of Archaeal and Bacterial Type Strains, Phase II (KMG-II): from individual species to whole genera.</title>
        <authorList>
            <person name="Goeker M."/>
        </authorList>
    </citation>
    <scope>NUCLEOTIDE SEQUENCE [LARGE SCALE GENOMIC DNA]</scope>
    <source>
        <strain evidence="5 6">DSM 6779</strain>
    </source>
</reference>
<sequence length="187" mass="21348">MHYYIKNMVCDRCILIVGQCFEQLGHPPLGISLGEVETAFPLSPQRLAELENRLTGLGFELIDDTKTRLVEKIKNVIIGFIHHHDTPVKVNHSTYIESHLHKDYAYLSSLFSETEGITIEKYIIHQKIERVKELLTYHELSLSQIADQLGYASVAYLSGQFKKITGLTPTQFKQQRPPRTPLDRVGS</sequence>
<dbReference type="PROSITE" id="PS00041">
    <property type="entry name" value="HTH_ARAC_FAMILY_1"/>
    <property type="match status" value="1"/>
</dbReference>
<keyword evidence="2" id="KW-0238">DNA-binding</keyword>
<comment type="caution">
    <text evidence="5">The sequence shown here is derived from an EMBL/GenBank/DDBJ whole genome shotgun (WGS) entry which is preliminary data.</text>
</comment>
<dbReference type="SMART" id="SM00342">
    <property type="entry name" value="HTH_ARAC"/>
    <property type="match status" value="1"/>
</dbReference>
<dbReference type="InterPro" id="IPR018060">
    <property type="entry name" value="HTH_AraC"/>
</dbReference>
<dbReference type="PROSITE" id="PS01124">
    <property type="entry name" value="HTH_ARAC_FAMILY_2"/>
    <property type="match status" value="1"/>
</dbReference>
<evidence type="ECO:0000256" key="1">
    <source>
        <dbReference type="ARBA" id="ARBA00023015"/>
    </source>
</evidence>